<dbReference type="InterPro" id="IPR017941">
    <property type="entry name" value="Rieske_2Fe-2S"/>
</dbReference>
<evidence type="ECO:0000256" key="5">
    <source>
        <dbReference type="ARBA" id="ARBA00023157"/>
    </source>
</evidence>
<dbReference type="EMBL" id="MFGW01000008">
    <property type="protein sequence ID" value="OGF68245.1"/>
    <property type="molecule type" value="Genomic_DNA"/>
</dbReference>
<dbReference type="InterPro" id="IPR014349">
    <property type="entry name" value="Rieske_Fe-S_prot"/>
</dbReference>
<dbReference type="Gene3D" id="2.102.10.10">
    <property type="entry name" value="Rieske [2Fe-2S] iron-sulphur domain"/>
    <property type="match status" value="1"/>
</dbReference>
<name>A0A1F5VY36_9BACT</name>
<dbReference type="InterPro" id="IPR005805">
    <property type="entry name" value="Rieske_Fe-S_prot_C"/>
</dbReference>
<evidence type="ECO:0000256" key="4">
    <source>
        <dbReference type="ARBA" id="ARBA00023014"/>
    </source>
</evidence>
<evidence type="ECO:0000256" key="1">
    <source>
        <dbReference type="ARBA" id="ARBA00022714"/>
    </source>
</evidence>
<keyword evidence="1" id="KW-0001">2Fe-2S</keyword>
<evidence type="ECO:0000256" key="2">
    <source>
        <dbReference type="ARBA" id="ARBA00022723"/>
    </source>
</evidence>
<dbReference type="Pfam" id="PF00355">
    <property type="entry name" value="Rieske"/>
    <property type="match status" value="1"/>
</dbReference>
<dbReference type="GO" id="GO:0046872">
    <property type="term" value="F:metal ion binding"/>
    <property type="evidence" value="ECO:0007669"/>
    <property type="project" value="UniProtKB-KW"/>
</dbReference>
<accession>A0A1F5VY36</accession>
<dbReference type="PROSITE" id="PS51296">
    <property type="entry name" value="RIESKE"/>
    <property type="match status" value="1"/>
</dbReference>
<protein>
    <submittedName>
        <fullName evidence="9">Plastoquinol--plastocyanin reductase</fullName>
    </submittedName>
</protein>
<proteinExistence type="predicted"/>
<keyword evidence="7" id="KW-0472">Membrane</keyword>
<dbReference type="Gene3D" id="1.20.5.700">
    <property type="entry name" value="Single helix bin"/>
    <property type="match status" value="1"/>
</dbReference>
<dbReference type="GO" id="GO:0051537">
    <property type="term" value="F:2 iron, 2 sulfur cluster binding"/>
    <property type="evidence" value="ECO:0007669"/>
    <property type="project" value="UniProtKB-KW"/>
</dbReference>
<evidence type="ECO:0000256" key="7">
    <source>
        <dbReference type="SAM" id="Phobius"/>
    </source>
</evidence>
<keyword evidence="7" id="KW-1133">Transmembrane helix</keyword>
<gene>
    <name evidence="9" type="ORF">A2Y62_16115</name>
</gene>
<dbReference type="Proteomes" id="UP000178943">
    <property type="component" value="Unassembled WGS sequence"/>
</dbReference>
<reference evidence="9 10" key="1">
    <citation type="journal article" date="2016" name="Nat. Commun.">
        <title>Thousands of microbial genomes shed light on interconnected biogeochemical processes in an aquifer system.</title>
        <authorList>
            <person name="Anantharaman K."/>
            <person name="Brown C.T."/>
            <person name="Hug L.A."/>
            <person name="Sharon I."/>
            <person name="Castelle C.J."/>
            <person name="Probst A.J."/>
            <person name="Thomas B.C."/>
            <person name="Singh A."/>
            <person name="Wilkins M.J."/>
            <person name="Karaoz U."/>
            <person name="Brodie E.L."/>
            <person name="Williams K.H."/>
            <person name="Hubbard S.S."/>
            <person name="Banfield J.F."/>
        </authorList>
    </citation>
    <scope>NUCLEOTIDE SEQUENCE [LARGE SCALE GENOMIC DNA]</scope>
</reference>
<comment type="cofactor">
    <cofactor evidence="6">
        <name>[2Fe-2S] cluster</name>
        <dbReference type="ChEBI" id="CHEBI:190135"/>
    </cofactor>
</comment>
<keyword evidence="2" id="KW-0479">Metal-binding</keyword>
<evidence type="ECO:0000313" key="10">
    <source>
        <dbReference type="Proteomes" id="UP000178943"/>
    </source>
</evidence>
<dbReference type="PRINTS" id="PR00162">
    <property type="entry name" value="RIESKE"/>
</dbReference>
<sequence length="151" mass="16626">MTERNGDERVQKSKRTFLEVLLGFSLIGLTFQVFYPIIKYLIPPAITEAQQLSVVAGKVSELATNSGKIFRFGNKPGILIKTPSGEIKAFSAVCTHLDCTVQYRSDMQLIWCACHNGKYNLSGKNIAGPPPQPLEPFQVIIKGDEIIVSKG</sequence>
<dbReference type="CDD" id="cd03467">
    <property type="entry name" value="Rieske"/>
    <property type="match status" value="1"/>
</dbReference>
<evidence type="ECO:0000256" key="3">
    <source>
        <dbReference type="ARBA" id="ARBA00023004"/>
    </source>
</evidence>
<organism evidence="9 10">
    <name type="scientific">Candidatus Fischerbacteria bacterium RBG_13_37_8</name>
    <dbReference type="NCBI Taxonomy" id="1817863"/>
    <lineage>
        <taxon>Bacteria</taxon>
        <taxon>Candidatus Fischeribacteriota</taxon>
    </lineage>
</organism>
<dbReference type="SUPFAM" id="SSF50022">
    <property type="entry name" value="ISP domain"/>
    <property type="match status" value="1"/>
</dbReference>
<dbReference type="AlphaFoldDB" id="A0A1F5VY36"/>
<keyword evidence="4" id="KW-0411">Iron-sulfur</keyword>
<keyword evidence="3" id="KW-0408">Iron</keyword>
<dbReference type="STRING" id="1817863.A2Y62_16115"/>
<dbReference type="InterPro" id="IPR036922">
    <property type="entry name" value="Rieske_2Fe-2S_sf"/>
</dbReference>
<dbReference type="GO" id="GO:0016020">
    <property type="term" value="C:membrane"/>
    <property type="evidence" value="ECO:0007669"/>
    <property type="project" value="InterPro"/>
</dbReference>
<dbReference type="PANTHER" id="PTHR10134">
    <property type="entry name" value="CYTOCHROME B-C1 COMPLEX SUBUNIT RIESKE, MITOCHONDRIAL"/>
    <property type="match status" value="1"/>
</dbReference>
<evidence type="ECO:0000256" key="6">
    <source>
        <dbReference type="ARBA" id="ARBA00034078"/>
    </source>
</evidence>
<keyword evidence="5" id="KW-1015">Disulfide bond</keyword>
<evidence type="ECO:0000313" key="9">
    <source>
        <dbReference type="EMBL" id="OGF68245.1"/>
    </source>
</evidence>
<feature type="domain" description="Rieske" evidence="8">
    <location>
        <begin position="54"/>
        <end position="148"/>
    </location>
</feature>
<comment type="caution">
    <text evidence="9">The sequence shown here is derived from an EMBL/GenBank/DDBJ whole genome shotgun (WGS) entry which is preliminary data.</text>
</comment>
<keyword evidence="7" id="KW-0812">Transmembrane</keyword>
<feature type="transmembrane region" description="Helical" evidence="7">
    <location>
        <begin position="20"/>
        <end position="38"/>
    </location>
</feature>
<evidence type="ECO:0000259" key="8">
    <source>
        <dbReference type="PROSITE" id="PS51296"/>
    </source>
</evidence>